<dbReference type="PRINTS" id="PR00237">
    <property type="entry name" value="GPCRRHODOPSN"/>
</dbReference>
<keyword evidence="6 10" id="KW-0297">G-protein coupled receptor</keyword>
<evidence type="ECO:0000256" key="2">
    <source>
        <dbReference type="ARBA" id="ARBA00010663"/>
    </source>
</evidence>
<organism evidence="13 14">
    <name type="scientific">Caerostris darwini</name>
    <dbReference type="NCBI Taxonomy" id="1538125"/>
    <lineage>
        <taxon>Eukaryota</taxon>
        <taxon>Metazoa</taxon>
        <taxon>Ecdysozoa</taxon>
        <taxon>Arthropoda</taxon>
        <taxon>Chelicerata</taxon>
        <taxon>Arachnida</taxon>
        <taxon>Araneae</taxon>
        <taxon>Araneomorphae</taxon>
        <taxon>Entelegynae</taxon>
        <taxon>Araneoidea</taxon>
        <taxon>Araneidae</taxon>
        <taxon>Caerostris</taxon>
    </lineage>
</organism>
<feature type="transmembrane region" description="Helical" evidence="11">
    <location>
        <begin position="41"/>
        <end position="65"/>
    </location>
</feature>
<proteinExistence type="inferred from homology"/>
<evidence type="ECO:0000256" key="9">
    <source>
        <dbReference type="ARBA" id="ARBA00023224"/>
    </source>
</evidence>
<evidence type="ECO:0000256" key="8">
    <source>
        <dbReference type="ARBA" id="ARBA00023170"/>
    </source>
</evidence>
<feature type="transmembrane region" description="Helical" evidence="11">
    <location>
        <begin position="341"/>
        <end position="363"/>
    </location>
</feature>
<comment type="caution">
    <text evidence="13">The sequence shown here is derived from an EMBL/GenBank/DDBJ whole genome shotgun (WGS) entry which is preliminary data.</text>
</comment>
<feature type="transmembrane region" description="Helical" evidence="11">
    <location>
        <begin position="115"/>
        <end position="136"/>
    </location>
</feature>
<dbReference type="EMBL" id="BPLQ01008779">
    <property type="protein sequence ID" value="GIY39275.1"/>
    <property type="molecule type" value="Genomic_DNA"/>
</dbReference>
<dbReference type="PANTHER" id="PTHR24248:SF200">
    <property type="entry name" value="5-HYDROXYTRYPTAMINE RECEPTOR 1B-LIKE ISOFORM X1"/>
    <property type="match status" value="1"/>
</dbReference>
<dbReference type="GO" id="GO:0043410">
    <property type="term" value="P:positive regulation of MAPK cascade"/>
    <property type="evidence" value="ECO:0007669"/>
    <property type="project" value="TreeGrafter"/>
</dbReference>
<keyword evidence="8 10" id="KW-0675">Receptor</keyword>
<feature type="domain" description="G-protein coupled receptors family 1 profile" evidence="12">
    <location>
        <begin position="57"/>
        <end position="360"/>
    </location>
</feature>
<keyword evidence="9 10" id="KW-0807">Transducer</keyword>
<gene>
    <name evidence="13" type="primary">5-HT1B</name>
    <name evidence="13" type="ORF">CDAR_402041</name>
</gene>
<evidence type="ECO:0000256" key="1">
    <source>
        <dbReference type="ARBA" id="ARBA00004651"/>
    </source>
</evidence>
<comment type="similarity">
    <text evidence="2 10">Belongs to the G-protein coupled receptor 1 family.</text>
</comment>
<dbReference type="GO" id="GO:0004930">
    <property type="term" value="F:G protein-coupled receptor activity"/>
    <property type="evidence" value="ECO:0007669"/>
    <property type="project" value="UniProtKB-KW"/>
</dbReference>
<reference evidence="13 14" key="1">
    <citation type="submission" date="2021-06" db="EMBL/GenBank/DDBJ databases">
        <title>Caerostris darwini draft genome.</title>
        <authorList>
            <person name="Kono N."/>
            <person name="Arakawa K."/>
        </authorList>
    </citation>
    <scope>NUCLEOTIDE SEQUENCE [LARGE SCALE GENOMIC DNA]</scope>
</reference>
<protein>
    <submittedName>
        <fullName evidence="13">5-hydroxytryptamine receptor 2B</fullName>
    </submittedName>
</protein>
<dbReference type="GO" id="GO:0005886">
    <property type="term" value="C:plasma membrane"/>
    <property type="evidence" value="ECO:0007669"/>
    <property type="project" value="UniProtKB-SubCell"/>
</dbReference>
<feature type="transmembrane region" description="Helical" evidence="11">
    <location>
        <begin position="156"/>
        <end position="178"/>
    </location>
</feature>
<name>A0AAV4T3E9_9ARAC</name>
<evidence type="ECO:0000256" key="7">
    <source>
        <dbReference type="ARBA" id="ARBA00023136"/>
    </source>
</evidence>
<dbReference type="PROSITE" id="PS00237">
    <property type="entry name" value="G_PROTEIN_RECEP_F1_1"/>
    <property type="match status" value="1"/>
</dbReference>
<evidence type="ECO:0000313" key="14">
    <source>
        <dbReference type="Proteomes" id="UP001054837"/>
    </source>
</evidence>
<dbReference type="Gene3D" id="1.20.1070.10">
    <property type="entry name" value="Rhodopsin 7-helix transmembrane proteins"/>
    <property type="match status" value="1"/>
</dbReference>
<accession>A0AAV4T3E9</accession>
<dbReference type="PANTHER" id="PTHR24248">
    <property type="entry name" value="ADRENERGIC RECEPTOR-RELATED G-PROTEIN COUPLED RECEPTOR"/>
    <property type="match status" value="1"/>
</dbReference>
<dbReference type="CDD" id="cd15331">
    <property type="entry name" value="7tmA_5-HT1A_invertebrates"/>
    <property type="match status" value="1"/>
</dbReference>
<evidence type="ECO:0000256" key="6">
    <source>
        <dbReference type="ARBA" id="ARBA00023040"/>
    </source>
</evidence>
<feature type="transmembrane region" description="Helical" evidence="11">
    <location>
        <begin position="201"/>
        <end position="225"/>
    </location>
</feature>
<feature type="transmembrane region" description="Helical" evidence="11">
    <location>
        <begin position="77"/>
        <end position="100"/>
    </location>
</feature>
<dbReference type="InterPro" id="IPR000276">
    <property type="entry name" value="GPCR_Rhodpsn"/>
</dbReference>
<dbReference type="GO" id="GO:0071880">
    <property type="term" value="P:adenylate cyclase-activating adrenergic receptor signaling pathway"/>
    <property type="evidence" value="ECO:0007669"/>
    <property type="project" value="TreeGrafter"/>
</dbReference>
<dbReference type="InterPro" id="IPR017452">
    <property type="entry name" value="GPCR_Rhodpsn_7TM"/>
</dbReference>
<evidence type="ECO:0000256" key="4">
    <source>
        <dbReference type="ARBA" id="ARBA00022692"/>
    </source>
</evidence>
<sequence length="381" mass="43085">MMKMANISDVYDNLTFDAELLLNGTDGNHSLDASQDMMSTAALSTVLSLLILITIIGNITVIVAITREKALQTKGNCLVLSLAVADLLVACLVMPLGAVYEVHREWNLGKELCDIWTSFDVLCCTASILHLVAIAVDRYWAVTDIDYVRQRQSWHVGLTILIVWLVALSISVAPLIGWKDDLHEVRVLTEKRCLISQDPGYQLFATCATFYVPLIVILLLYWKIFRVAQKRIRRRPGTRAESRLVSATVMASLVTEMTLISTTTSSSHPSEASRSEEYFWDQSKEQVLKKRRKLNIRSKRERKAAKTLTVITGVFVICWLPFFTMALLMPLCEDCQPSNSLFSFALWLGYANSMLNPVIYTVFSPDFRMAFKQIYLNACRF</sequence>
<dbReference type="Proteomes" id="UP001054837">
    <property type="component" value="Unassembled WGS sequence"/>
</dbReference>
<dbReference type="PROSITE" id="PS50262">
    <property type="entry name" value="G_PROTEIN_RECEP_F1_2"/>
    <property type="match status" value="1"/>
</dbReference>
<dbReference type="SMART" id="SM01381">
    <property type="entry name" value="7TM_GPCR_Srsx"/>
    <property type="match status" value="1"/>
</dbReference>
<keyword evidence="5 11" id="KW-1133">Transmembrane helix</keyword>
<keyword evidence="14" id="KW-1185">Reference proteome</keyword>
<keyword evidence="3" id="KW-1003">Cell membrane</keyword>
<evidence type="ECO:0000256" key="10">
    <source>
        <dbReference type="RuleBase" id="RU000688"/>
    </source>
</evidence>
<evidence type="ECO:0000313" key="13">
    <source>
        <dbReference type="EMBL" id="GIY39275.1"/>
    </source>
</evidence>
<evidence type="ECO:0000256" key="5">
    <source>
        <dbReference type="ARBA" id="ARBA00022989"/>
    </source>
</evidence>
<evidence type="ECO:0000256" key="3">
    <source>
        <dbReference type="ARBA" id="ARBA00022475"/>
    </source>
</evidence>
<dbReference type="AlphaFoldDB" id="A0AAV4T3E9"/>
<feature type="transmembrane region" description="Helical" evidence="11">
    <location>
        <begin position="307"/>
        <end position="329"/>
    </location>
</feature>
<dbReference type="SUPFAM" id="SSF81321">
    <property type="entry name" value="Family A G protein-coupled receptor-like"/>
    <property type="match status" value="1"/>
</dbReference>
<keyword evidence="4 10" id="KW-0812">Transmembrane</keyword>
<keyword evidence="7 11" id="KW-0472">Membrane</keyword>
<comment type="subcellular location">
    <subcellularLocation>
        <location evidence="1">Cell membrane</location>
        <topology evidence="1">Multi-pass membrane protein</topology>
    </subcellularLocation>
</comment>
<evidence type="ECO:0000259" key="12">
    <source>
        <dbReference type="PROSITE" id="PS50262"/>
    </source>
</evidence>
<evidence type="ECO:0000256" key="11">
    <source>
        <dbReference type="SAM" id="Phobius"/>
    </source>
</evidence>
<dbReference type="Pfam" id="PF00001">
    <property type="entry name" value="7tm_1"/>
    <property type="match status" value="1"/>
</dbReference>